<dbReference type="RefSeq" id="WP_269487612.1">
    <property type="nucleotide sequence ID" value="NZ_CACRSK010000001.1"/>
</dbReference>
<organism evidence="1">
    <name type="scientific">Campylobacter ureolyticus</name>
    <dbReference type="NCBI Taxonomy" id="827"/>
    <lineage>
        <taxon>Bacteria</taxon>
        <taxon>Pseudomonadati</taxon>
        <taxon>Campylobacterota</taxon>
        <taxon>Epsilonproteobacteria</taxon>
        <taxon>Campylobacterales</taxon>
        <taxon>Campylobacteraceae</taxon>
        <taxon>Campylobacter</taxon>
    </lineage>
</organism>
<gene>
    <name evidence="1" type="ORF">CULFYP111_00101</name>
</gene>
<dbReference type="AlphaFoldDB" id="A0A6N2R0Y3"/>
<reference evidence="1" key="1">
    <citation type="submission" date="2019-11" db="EMBL/GenBank/DDBJ databases">
        <authorList>
            <person name="Feng L."/>
        </authorList>
    </citation>
    <scope>NUCLEOTIDE SEQUENCE</scope>
    <source>
        <strain evidence="1">CUreolyticusLFYP111</strain>
    </source>
</reference>
<sequence>MANISRVNLQNKDIRELEIKEKQYRKAVGNPKELYIWINPSGIKTFFILHKGKTQKLKEFIQGEYMVENARADALKIIKG</sequence>
<protein>
    <submittedName>
        <fullName evidence="1">Uncharacterized protein</fullName>
    </submittedName>
</protein>
<name>A0A6N2R0Y3_9BACT</name>
<evidence type="ECO:0000313" key="1">
    <source>
        <dbReference type="EMBL" id="VYS73655.1"/>
    </source>
</evidence>
<accession>A0A6N2R0Y3</accession>
<dbReference type="EMBL" id="CACRSK010000001">
    <property type="protein sequence ID" value="VYS73655.1"/>
    <property type="molecule type" value="Genomic_DNA"/>
</dbReference>
<proteinExistence type="predicted"/>